<dbReference type="Proteomes" id="UP000253426">
    <property type="component" value="Unassembled WGS sequence"/>
</dbReference>
<organism evidence="3 4">
    <name type="scientific">Roseimicrobium gellanilyticum</name>
    <dbReference type="NCBI Taxonomy" id="748857"/>
    <lineage>
        <taxon>Bacteria</taxon>
        <taxon>Pseudomonadati</taxon>
        <taxon>Verrucomicrobiota</taxon>
        <taxon>Verrucomicrobiia</taxon>
        <taxon>Verrucomicrobiales</taxon>
        <taxon>Verrucomicrobiaceae</taxon>
        <taxon>Roseimicrobium</taxon>
    </lineage>
</organism>
<evidence type="ECO:0000256" key="2">
    <source>
        <dbReference type="SAM" id="Phobius"/>
    </source>
</evidence>
<dbReference type="PRINTS" id="PR01217">
    <property type="entry name" value="PRICHEXTENSN"/>
</dbReference>
<protein>
    <submittedName>
        <fullName evidence="3">Uncharacterized protein</fullName>
    </submittedName>
</protein>
<keyword evidence="2" id="KW-1133">Transmembrane helix</keyword>
<name>A0A366HP00_9BACT</name>
<keyword evidence="4" id="KW-1185">Reference proteome</keyword>
<feature type="transmembrane region" description="Helical" evidence="2">
    <location>
        <begin position="57"/>
        <end position="76"/>
    </location>
</feature>
<accession>A0A366HP00</accession>
<feature type="compositionally biased region" description="Gly residues" evidence="1">
    <location>
        <begin position="181"/>
        <end position="194"/>
    </location>
</feature>
<evidence type="ECO:0000256" key="1">
    <source>
        <dbReference type="SAM" id="MobiDB-lite"/>
    </source>
</evidence>
<keyword evidence="2" id="KW-0812">Transmembrane</keyword>
<feature type="compositionally biased region" description="Pro residues" evidence="1">
    <location>
        <begin position="280"/>
        <end position="303"/>
    </location>
</feature>
<sequence length="333" mass="33078">MPDANSPYSSPGAPQWVELLRHQLVSVSEDRRRVMLWSAILALGSLMLIGHVASIPWFLALVPLVLLAIWNACLLVRQRQYQAAWDGLLEKSGDGKSSGSGKAAVAVVSARELGVRDVPATLGALVAPSVLVFHGLLLGAVVTGGVVHELNPHGPAHGKSELASAACGCGGGDSRVAGAKGEGSGCGCGGGGSAGANVATRSTPPVTRPPTTPPRNFNNAVNRPSQGPPNAAYPTRPVPGLPGAQARTPAQPGTMAPGGTPSLQPPGPQPVGPGVNPAVGPVPGPAQVPPTGPSASPPTPSPAGPAAAPLPVAPVPKAPVTSPQTPTTSARPS</sequence>
<evidence type="ECO:0000313" key="3">
    <source>
        <dbReference type="EMBL" id="RBP43961.1"/>
    </source>
</evidence>
<dbReference type="AlphaFoldDB" id="A0A366HP00"/>
<feature type="transmembrane region" description="Helical" evidence="2">
    <location>
        <begin position="34"/>
        <end position="51"/>
    </location>
</feature>
<reference evidence="3 4" key="1">
    <citation type="submission" date="2018-06" db="EMBL/GenBank/DDBJ databases">
        <title>Genomic Encyclopedia of Type Strains, Phase IV (KMG-IV): sequencing the most valuable type-strain genomes for metagenomic binning, comparative biology and taxonomic classification.</title>
        <authorList>
            <person name="Goeker M."/>
        </authorList>
    </citation>
    <scope>NUCLEOTIDE SEQUENCE [LARGE SCALE GENOMIC DNA]</scope>
    <source>
        <strain evidence="3 4">DSM 25532</strain>
    </source>
</reference>
<dbReference type="RefSeq" id="WP_147263447.1">
    <property type="nucleotide sequence ID" value="NZ_QNRR01000005.1"/>
</dbReference>
<evidence type="ECO:0000313" key="4">
    <source>
        <dbReference type="Proteomes" id="UP000253426"/>
    </source>
</evidence>
<gene>
    <name evidence="3" type="ORF">DES53_105360</name>
</gene>
<proteinExistence type="predicted"/>
<dbReference type="EMBL" id="QNRR01000005">
    <property type="protein sequence ID" value="RBP43961.1"/>
    <property type="molecule type" value="Genomic_DNA"/>
</dbReference>
<feature type="compositionally biased region" description="Polar residues" evidence="1">
    <location>
        <begin position="216"/>
        <end position="225"/>
    </location>
</feature>
<comment type="caution">
    <text evidence="3">The sequence shown here is derived from an EMBL/GenBank/DDBJ whole genome shotgun (WGS) entry which is preliminary data.</text>
</comment>
<feature type="region of interest" description="Disordered" evidence="1">
    <location>
        <begin position="181"/>
        <end position="333"/>
    </location>
</feature>
<feature type="compositionally biased region" description="Polar residues" evidence="1">
    <location>
        <begin position="324"/>
        <end position="333"/>
    </location>
</feature>
<keyword evidence="2" id="KW-0472">Membrane</keyword>